<evidence type="ECO:0000256" key="3">
    <source>
        <dbReference type="ARBA" id="ARBA00022679"/>
    </source>
</evidence>
<accession>A0A1H5F1M4</accession>
<dbReference type="Proteomes" id="UP000242849">
    <property type="component" value="Unassembled WGS sequence"/>
</dbReference>
<comment type="catalytic activity">
    <reaction evidence="6">
        <text>a 2'-deoxycytidine in DNA + S-adenosyl-L-methionine = a 5-methyl-2'-deoxycytidine in DNA + S-adenosyl-L-homocysteine + H(+)</text>
        <dbReference type="Rhea" id="RHEA:13681"/>
        <dbReference type="Rhea" id="RHEA-COMP:11369"/>
        <dbReference type="Rhea" id="RHEA-COMP:11370"/>
        <dbReference type="ChEBI" id="CHEBI:15378"/>
        <dbReference type="ChEBI" id="CHEBI:57856"/>
        <dbReference type="ChEBI" id="CHEBI:59789"/>
        <dbReference type="ChEBI" id="CHEBI:85452"/>
        <dbReference type="ChEBI" id="CHEBI:85454"/>
        <dbReference type="EC" id="2.1.1.37"/>
    </reaction>
</comment>
<reference evidence="9" key="1">
    <citation type="submission" date="2016-10" db="EMBL/GenBank/DDBJ databases">
        <authorList>
            <person name="Varghese N."/>
            <person name="Submissions S."/>
        </authorList>
    </citation>
    <scope>NUCLEOTIDE SEQUENCE [LARGE SCALE GENOMIC DNA]</scope>
    <source>
        <strain evidence="9">DSM 12111</strain>
    </source>
</reference>
<dbReference type="GO" id="GO:0003886">
    <property type="term" value="F:DNA (cytosine-5-)-methyltransferase activity"/>
    <property type="evidence" value="ECO:0007669"/>
    <property type="project" value="UniProtKB-EC"/>
</dbReference>
<evidence type="ECO:0000256" key="6">
    <source>
        <dbReference type="ARBA" id="ARBA00047422"/>
    </source>
</evidence>
<dbReference type="PANTHER" id="PTHR10629:SF52">
    <property type="entry name" value="DNA (CYTOSINE-5)-METHYLTRANSFERASE 1"/>
    <property type="match status" value="1"/>
</dbReference>
<dbReference type="GO" id="GO:0032259">
    <property type="term" value="P:methylation"/>
    <property type="evidence" value="ECO:0007669"/>
    <property type="project" value="UniProtKB-KW"/>
</dbReference>
<evidence type="ECO:0000256" key="2">
    <source>
        <dbReference type="ARBA" id="ARBA00022603"/>
    </source>
</evidence>
<dbReference type="EC" id="2.1.1.37" evidence="1"/>
<dbReference type="PRINTS" id="PR00105">
    <property type="entry name" value="C5METTRFRASE"/>
</dbReference>
<dbReference type="Gene3D" id="3.90.120.10">
    <property type="entry name" value="DNA Methylase, subunit A, domain 2"/>
    <property type="match status" value="1"/>
</dbReference>
<feature type="active site" evidence="7">
    <location>
        <position position="76"/>
    </location>
</feature>
<dbReference type="SUPFAM" id="SSF53335">
    <property type="entry name" value="S-adenosyl-L-methionine-dependent methyltransferases"/>
    <property type="match status" value="1"/>
</dbReference>
<evidence type="ECO:0000313" key="9">
    <source>
        <dbReference type="Proteomes" id="UP000242849"/>
    </source>
</evidence>
<keyword evidence="5" id="KW-0680">Restriction system</keyword>
<keyword evidence="2 7" id="KW-0489">Methyltransferase</keyword>
<evidence type="ECO:0000256" key="7">
    <source>
        <dbReference type="PROSITE-ProRule" id="PRU01016"/>
    </source>
</evidence>
<name>A0A1H5F1M4_PSEAG</name>
<dbReference type="Gene3D" id="3.40.50.150">
    <property type="entry name" value="Vaccinia Virus protein VP39"/>
    <property type="match status" value="1"/>
</dbReference>
<proteinExistence type="inferred from homology"/>
<dbReference type="InterPro" id="IPR050390">
    <property type="entry name" value="C5-Methyltransferase"/>
</dbReference>
<evidence type="ECO:0000256" key="5">
    <source>
        <dbReference type="ARBA" id="ARBA00022747"/>
    </source>
</evidence>
<dbReference type="Pfam" id="PF00145">
    <property type="entry name" value="DNA_methylase"/>
    <property type="match status" value="2"/>
</dbReference>
<keyword evidence="9" id="KW-1185">Reference proteome</keyword>
<gene>
    <name evidence="8" type="ORF">SAMN05421553_3757</name>
</gene>
<sequence>MEINMRAIDLFSGGGGFSTGAELAGCDVVWAANHWPEAVEWHTINHPGAVHVCQDLHQADWSKVPAHDLLLASPCCQGHSKARGKAKGNPQHDASRSTAWAVVSAAEYHRPDFVLVENVPEFLDWQLYRPWALAMNALGYSVAPHVIDAADHGAPQNRVRLFLVLAKAKAPLMLQMQRQQHMTARSFVDFECAGWSPVEKTGRAVATLDRVAAGRKAFGERFIMPYYKSGSGLTGRSLDRPIGTITTRDRWAVVDGDRMRMLNRFECRAAMSFPDDYQLPSNHRLAVHLMGNAVCPVPVSRIITALQRAA</sequence>
<dbReference type="GO" id="GO:0009307">
    <property type="term" value="P:DNA restriction-modification system"/>
    <property type="evidence" value="ECO:0007669"/>
    <property type="project" value="UniProtKB-KW"/>
</dbReference>
<protein>
    <recommendedName>
        <fullName evidence="1">DNA (cytosine-5-)-methyltransferase</fullName>
        <ecNumber evidence="1">2.1.1.37</ecNumber>
    </recommendedName>
</protein>
<evidence type="ECO:0000256" key="4">
    <source>
        <dbReference type="ARBA" id="ARBA00022691"/>
    </source>
</evidence>
<dbReference type="AlphaFoldDB" id="A0A1H5F1M4"/>
<dbReference type="GO" id="GO:0044027">
    <property type="term" value="P:negative regulation of gene expression via chromosomal CpG island methylation"/>
    <property type="evidence" value="ECO:0007669"/>
    <property type="project" value="TreeGrafter"/>
</dbReference>
<organism evidence="8 9">
    <name type="scientific">Pseudomonas anguilliseptica</name>
    <dbReference type="NCBI Taxonomy" id="53406"/>
    <lineage>
        <taxon>Bacteria</taxon>
        <taxon>Pseudomonadati</taxon>
        <taxon>Pseudomonadota</taxon>
        <taxon>Gammaproteobacteria</taxon>
        <taxon>Pseudomonadales</taxon>
        <taxon>Pseudomonadaceae</taxon>
        <taxon>Pseudomonas</taxon>
    </lineage>
</organism>
<dbReference type="GO" id="GO:0003677">
    <property type="term" value="F:DNA binding"/>
    <property type="evidence" value="ECO:0007669"/>
    <property type="project" value="TreeGrafter"/>
</dbReference>
<dbReference type="PANTHER" id="PTHR10629">
    <property type="entry name" value="CYTOSINE-SPECIFIC METHYLTRANSFERASE"/>
    <property type="match status" value="1"/>
</dbReference>
<dbReference type="EMBL" id="FNSC01000001">
    <property type="protein sequence ID" value="SED97265.1"/>
    <property type="molecule type" value="Genomic_DNA"/>
</dbReference>
<dbReference type="InterPro" id="IPR029063">
    <property type="entry name" value="SAM-dependent_MTases_sf"/>
</dbReference>
<keyword evidence="3 7" id="KW-0808">Transferase</keyword>
<evidence type="ECO:0000256" key="1">
    <source>
        <dbReference type="ARBA" id="ARBA00011975"/>
    </source>
</evidence>
<dbReference type="PROSITE" id="PS51679">
    <property type="entry name" value="SAM_MT_C5"/>
    <property type="match status" value="1"/>
</dbReference>
<keyword evidence="4 7" id="KW-0949">S-adenosyl-L-methionine</keyword>
<dbReference type="InterPro" id="IPR001525">
    <property type="entry name" value="C5_MeTfrase"/>
</dbReference>
<dbReference type="RefSeq" id="WP_420875004.1">
    <property type="nucleotide sequence ID" value="NZ_FNSC01000001.1"/>
</dbReference>
<dbReference type="STRING" id="53406.SAMN05421553_3757"/>
<comment type="similarity">
    <text evidence="7">Belongs to the class I-like SAM-binding methyltransferase superfamily. C5-methyltransferase family.</text>
</comment>
<evidence type="ECO:0000313" key="8">
    <source>
        <dbReference type="EMBL" id="SED97265.1"/>
    </source>
</evidence>